<dbReference type="KEGG" id="gem:GM21_2091"/>
<evidence type="ECO:0000313" key="1">
    <source>
        <dbReference type="EMBL" id="ACT18143.1"/>
    </source>
</evidence>
<dbReference type="EMBL" id="CP001661">
    <property type="protein sequence ID" value="ACT18143.1"/>
    <property type="molecule type" value="Genomic_DNA"/>
</dbReference>
<reference evidence="1" key="1">
    <citation type="submission" date="2009-07" db="EMBL/GenBank/DDBJ databases">
        <title>Complete sequence of Geobacter sp. M21.</title>
        <authorList>
            <consortium name="US DOE Joint Genome Institute"/>
            <person name="Lucas S."/>
            <person name="Copeland A."/>
            <person name="Lapidus A."/>
            <person name="Glavina del Rio T."/>
            <person name="Dalin E."/>
            <person name="Tice H."/>
            <person name="Bruce D."/>
            <person name="Goodwin L."/>
            <person name="Pitluck S."/>
            <person name="Saunders E."/>
            <person name="Brettin T."/>
            <person name="Detter J.C."/>
            <person name="Han C."/>
            <person name="Larimer F."/>
            <person name="Land M."/>
            <person name="Hauser L."/>
            <person name="Kyrpides N."/>
            <person name="Ovchinnikova G."/>
            <person name="Lovley D."/>
        </authorList>
    </citation>
    <scope>NUCLEOTIDE SEQUENCE [LARGE SCALE GENOMIC DNA]</scope>
    <source>
        <strain evidence="1">M21</strain>
    </source>
</reference>
<proteinExistence type="predicted"/>
<sequence>MRHTYLVPKLQLGNPRQSKLQLGAGGSWSFYWQCVPKVALGNEIQFPTRRRT</sequence>
<dbReference type="STRING" id="443144.GM21_2091"/>
<dbReference type="HOGENOM" id="CLU_3080310_0_0_7"/>
<gene>
    <name evidence="1" type="ordered locus">GM21_2091</name>
</gene>
<accession>C6E948</accession>
<name>C6E948_GEOSM</name>
<organism evidence="1">
    <name type="scientific">Geobacter sp. (strain M21)</name>
    <dbReference type="NCBI Taxonomy" id="443144"/>
    <lineage>
        <taxon>Bacteria</taxon>
        <taxon>Pseudomonadati</taxon>
        <taxon>Thermodesulfobacteriota</taxon>
        <taxon>Desulfuromonadia</taxon>
        <taxon>Geobacterales</taxon>
        <taxon>Geobacteraceae</taxon>
        <taxon>Geobacter</taxon>
    </lineage>
</organism>
<dbReference type="AlphaFoldDB" id="C6E948"/>
<protein>
    <submittedName>
        <fullName evidence="1">Uncharacterized protein</fullName>
    </submittedName>
</protein>